<comment type="caution">
    <text evidence="6">The sequence shown here is derived from an EMBL/GenBank/DDBJ whole genome shotgun (WGS) entry which is preliminary data.</text>
</comment>
<keyword evidence="3" id="KW-0238">DNA-binding</keyword>
<accession>A0ABS7GNV0</accession>
<evidence type="ECO:0000256" key="1">
    <source>
        <dbReference type="ARBA" id="ARBA00009437"/>
    </source>
</evidence>
<dbReference type="PROSITE" id="PS50931">
    <property type="entry name" value="HTH_LYSR"/>
    <property type="match status" value="1"/>
</dbReference>
<organism evidence="6 7">
    <name type="scientific">Rhizobium mesosinicum</name>
    <dbReference type="NCBI Taxonomy" id="335017"/>
    <lineage>
        <taxon>Bacteria</taxon>
        <taxon>Pseudomonadati</taxon>
        <taxon>Pseudomonadota</taxon>
        <taxon>Alphaproteobacteria</taxon>
        <taxon>Hyphomicrobiales</taxon>
        <taxon>Rhizobiaceae</taxon>
        <taxon>Rhizobium/Agrobacterium group</taxon>
        <taxon>Rhizobium</taxon>
    </lineage>
</organism>
<dbReference type="InterPro" id="IPR005119">
    <property type="entry name" value="LysR_subst-bd"/>
</dbReference>
<keyword evidence="7" id="KW-1185">Reference proteome</keyword>
<feature type="domain" description="HTH lysR-type" evidence="5">
    <location>
        <begin position="2"/>
        <end position="59"/>
    </location>
</feature>
<name>A0ABS7GNV0_9HYPH</name>
<dbReference type="Pfam" id="PF00126">
    <property type="entry name" value="HTH_1"/>
    <property type="match status" value="1"/>
</dbReference>
<gene>
    <name evidence="6" type="ORF">JNB85_01150</name>
</gene>
<evidence type="ECO:0000256" key="3">
    <source>
        <dbReference type="ARBA" id="ARBA00023125"/>
    </source>
</evidence>
<comment type="similarity">
    <text evidence="1">Belongs to the LysR transcriptional regulatory family.</text>
</comment>
<dbReference type="EMBL" id="JAEUAK010000001">
    <property type="protein sequence ID" value="MBW9051013.1"/>
    <property type="molecule type" value="Genomic_DNA"/>
</dbReference>
<dbReference type="SUPFAM" id="SSF53850">
    <property type="entry name" value="Periplasmic binding protein-like II"/>
    <property type="match status" value="1"/>
</dbReference>
<dbReference type="Proteomes" id="UP000717752">
    <property type="component" value="Unassembled WGS sequence"/>
</dbReference>
<dbReference type="RefSeq" id="WP_220332561.1">
    <property type="nucleotide sequence ID" value="NZ_JAEUAK010000001.1"/>
</dbReference>
<dbReference type="PANTHER" id="PTHR30579">
    <property type="entry name" value="TRANSCRIPTIONAL REGULATOR"/>
    <property type="match status" value="1"/>
</dbReference>
<dbReference type="InterPro" id="IPR050176">
    <property type="entry name" value="LTTR"/>
</dbReference>
<keyword evidence="2" id="KW-0805">Transcription regulation</keyword>
<evidence type="ECO:0000259" key="5">
    <source>
        <dbReference type="PROSITE" id="PS50931"/>
    </source>
</evidence>
<dbReference type="PANTHER" id="PTHR30579:SF7">
    <property type="entry name" value="HTH-TYPE TRANSCRIPTIONAL REGULATOR LRHA-RELATED"/>
    <property type="match status" value="1"/>
</dbReference>
<dbReference type="Gene3D" id="1.10.10.10">
    <property type="entry name" value="Winged helix-like DNA-binding domain superfamily/Winged helix DNA-binding domain"/>
    <property type="match status" value="1"/>
</dbReference>
<keyword evidence="4" id="KW-0804">Transcription</keyword>
<evidence type="ECO:0000256" key="2">
    <source>
        <dbReference type="ARBA" id="ARBA00023015"/>
    </source>
</evidence>
<dbReference type="SUPFAM" id="SSF46785">
    <property type="entry name" value="Winged helix' DNA-binding domain"/>
    <property type="match status" value="1"/>
</dbReference>
<evidence type="ECO:0000313" key="6">
    <source>
        <dbReference type="EMBL" id="MBW9051013.1"/>
    </source>
</evidence>
<dbReference type="PRINTS" id="PR00039">
    <property type="entry name" value="HTHLYSR"/>
</dbReference>
<evidence type="ECO:0000313" key="7">
    <source>
        <dbReference type="Proteomes" id="UP000717752"/>
    </source>
</evidence>
<sequence length="290" mass="31789">MFEPELVRAFVTVIESGGFSRAAERLNATQSTISYQIKRLESQAGRTFINRTTRSVSLTEDGEVFMGYAQKFLRLVDDAKQHFGAPKLAGTVRFGASDDFATYCLPELLARFRRIHPDVTLSVEIGISRNLVDRLYDGDFDLVLGKRALGDDGGELVFRERMNWVAAHDYDFNPEEPVQLAVFPQPCIYRATALEALGSAGRPWHIVYTCPSLSGVRAAALSGFAITPLASDFVSPELRVLPDSSGLPPMPEIEFALYWGKGGDSAAARAFGDLIRTDAGGLQQAFRVAS</sequence>
<evidence type="ECO:0000256" key="4">
    <source>
        <dbReference type="ARBA" id="ARBA00023163"/>
    </source>
</evidence>
<dbReference type="InterPro" id="IPR036390">
    <property type="entry name" value="WH_DNA-bd_sf"/>
</dbReference>
<reference evidence="6 7" key="1">
    <citation type="journal article" date="2021" name="MBio">
        <title>Poor Competitiveness of Bradyrhizobium in Pigeon Pea Root Colonization in Indian Soils.</title>
        <authorList>
            <person name="Chalasani D."/>
            <person name="Basu A."/>
            <person name="Pullabhotla S.V.S.R.N."/>
            <person name="Jorrin B."/>
            <person name="Neal A.L."/>
            <person name="Poole P.S."/>
            <person name="Podile A.R."/>
            <person name="Tkacz A."/>
        </authorList>
    </citation>
    <scope>NUCLEOTIDE SEQUENCE [LARGE SCALE GENOMIC DNA]</scope>
    <source>
        <strain evidence="6 7">HU56</strain>
    </source>
</reference>
<dbReference type="InterPro" id="IPR036388">
    <property type="entry name" value="WH-like_DNA-bd_sf"/>
</dbReference>
<dbReference type="Pfam" id="PF03466">
    <property type="entry name" value="LysR_substrate"/>
    <property type="match status" value="1"/>
</dbReference>
<dbReference type="Gene3D" id="3.40.190.10">
    <property type="entry name" value="Periplasmic binding protein-like II"/>
    <property type="match status" value="2"/>
</dbReference>
<proteinExistence type="inferred from homology"/>
<protein>
    <submittedName>
        <fullName evidence="6">LysR family transcriptional regulator</fullName>
    </submittedName>
</protein>
<dbReference type="InterPro" id="IPR000847">
    <property type="entry name" value="LysR_HTH_N"/>
</dbReference>